<keyword evidence="5" id="KW-0175">Coiled coil</keyword>
<dbReference type="STRING" id="6277.A0A498SKW2"/>
<accession>A0A498SKW2</accession>
<dbReference type="PROSITE" id="PS51914">
    <property type="entry name" value="MRH"/>
    <property type="match status" value="1"/>
</dbReference>
<proteinExistence type="predicted"/>
<dbReference type="GO" id="GO:0030968">
    <property type="term" value="P:endoplasmic reticulum unfolded protein response"/>
    <property type="evidence" value="ECO:0007669"/>
    <property type="project" value="InterPro"/>
</dbReference>
<name>A0A498SKW2_ACAVI</name>
<keyword evidence="9" id="KW-1185">Reference proteome</keyword>
<organism evidence="8 9">
    <name type="scientific">Acanthocheilonema viteae</name>
    <name type="common">Filarial nematode worm</name>
    <name type="synonym">Dipetalonema viteae</name>
    <dbReference type="NCBI Taxonomy" id="6277"/>
    <lineage>
        <taxon>Eukaryota</taxon>
        <taxon>Metazoa</taxon>
        <taxon>Ecdysozoa</taxon>
        <taxon>Nematoda</taxon>
        <taxon>Chromadorea</taxon>
        <taxon>Rhabditida</taxon>
        <taxon>Spirurina</taxon>
        <taxon>Spiruromorpha</taxon>
        <taxon>Filarioidea</taxon>
        <taxon>Onchocercidae</taxon>
        <taxon>Acanthocheilonema</taxon>
    </lineage>
</organism>
<evidence type="ECO:0000259" key="7">
    <source>
        <dbReference type="PROSITE" id="PS51914"/>
    </source>
</evidence>
<dbReference type="Proteomes" id="UP000276991">
    <property type="component" value="Unassembled WGS sequence"/>
</dbReference>
<keyword evidence="2" id="KW-0732">Signal</keyword>
<sequence>MWHDEIVYQLSCSLLIFITCCYAVYNTNELQNVVYDLEIAEIPFGFESLELDSVTLEEKMPKNTLLGIYDVDDKNATVVVSEFGQKFICSLPKIPLTKANDESQSNLTVNLISDVIAASFYVQNCIRKNTGWWTYELCYNKHVQQFRLEGSKIVGKIISLGHYKNNSDINLSRHKSEELPYFEQIYDDGTVCDVTDKSRLARVWYICDDMLSTSEAYIADVDEPSSCEYIIKVKTGSLCKLDVFSSQNKPREPLSIICRPLLEQKGVEQYLENVAEQKRQKEEAKKESELLAARADSIQRQRYARKQLAKRTASSIKEMEATEKELKIMYEDIMKSIAKLNVDPTKMKADIHFIYDDLHEMETRYITEADEDRGNIYWYFKDPYWNRKFFPVTLAYSRAINNYYLTMSSFLKKIDEEYDEKKMSFSKFLHDIDEKLVTETHLSIMIGSLRKAFHEGIFPDIINDVDDAENPLLAAMWTNAEKQLEILQLFEYKVLKLLNRGIEFAAEDLMSHVARQLLSVRTLLINGGSDYNFDRKLSYISVEKMFLKFMQSYNRAVLRHDKKLDNFMKYVSAEMFKLFENSNISPARIEDLNSENAHLFYTETFKIENWQTTEETGDNDKRGGSQNVMSKEEKAAQMRMLERAKRKNLRKKVERYLRSKRTSKKSERDETLLHDDLDDLRKQLFVFKNALEEKIRETGLIQGAEVKVQLVSSVGDVISSAGVGGLAGERVTALLKAFFLEQYSVNDEENRYDRLARGYTYGADEEEREKVRKNGDDDDDDDDLKSNVLPILKRILP</sequence>
<dbReference type="Gene3D" id="2.70.130.10">
    <property type="entry name" value="Mannose-6-phosphate receptor binding domain"/>
    <property type="match status" value="1"/>
</dbReference>
<dbReference type="PANTHER" id="PTHR15414">
    <property type="entry name" value="OS-9-RELATED"/>
    <property type="match status" value="1"/>
</dbReference>
<gene>
    <name evidence="8" type="ORF">NAV_LOCUS7272</name>
</gene>
<dbReference type="GO" id="GO:0030970">
    <property type="term" value="P:retrograde protein transport, ER to cytosol"/>
    <property type="evidence" value="ECO:0007669"/>
    <property type="project" value="TreeGrafter"/>
</dbReference>
<evidence type="ECO:0000313" key="9">
    <source>
        <dbReference type="Proteomes" id="UP000276991"/>
    </source>
</evidence>
<feature type="region of interest" description="Disordered" evidence="6">
    <location>
        <begin position="612"/>
        <end position="634"/>
    </location>
</feature>
<feature type="domain" description="MRH" evidence="7">
    <location>
        <begin position="123"/>
        <end position="241"/>
    </location>
</feature>
<reference evidence="8 9" key="1">
    <citation type="submission" date="2018-08" db="EMBL/GenBank/DDBJ databases">
        <authorList>
            <person name="Laetsch R D."/>
            <person name="Stevens L."/>
            <person name="Kumar S."/>
            <person name="Blaxter L. M."/>
        </authorList>
    </citation>
    <scope>NUCLEOTIDE SEQUENCE [LARGE SCALE GENOMIC DNA]</scope>
</reference>
<evidence type="ECO:0000256" key="3">
    <source>
        <dbReference type="ARBA" id="ARBA00022824"/>
    </source>
</evidence>
<evidence type="ECO:0000256" key="5">
    <source>
        <dbReference type="SAM" id="Coils"/>
    </source>
</evidence>
<evidence type="ECO:0000256" key="2">
    <source>
        <dbReference type="ARBA" id="ARBA00022729"/>
    </source>
</evidence>
<dbReference type="SUPFAM" id="SSF50911">
    <property type="entry name" value="Mannose 6-phosphate receptor domain"/>
    <property type="match status" value="1"/>
</dbReference>
<dbReference type="GO" id="GO:0005788">
    <property type="term" value="C:endoplasmic reticulum lumen"/>
    <property type="evidence" value="ECO:0007669"/>
    <property type="project" value="TreeGrafter"/>
</dbReference>
<keyword evidence="4" id="KW-1015">Disulfide bond</keyword>
<comment type="subcellular location">
    <subcellularLocation>
        <location evidence="1">Endoplasmic reticulum</location>
    </subcellularLocation>
</comment>
<dbReference type="EMBL" id="UPTC01001745">
    <property type="protein sequence ID" value="VBB32481.1"/>
    <property type="molecule type" value="Genomic_DNA"/>
</dbReference>
<dbReference type="InterPro" id="IPR045149">
    <property type="entry name" value="OS-9-like"/>
</dbReference>
<protein>
    <recommendedName>
        <fullName evidence="7">MRH domain-containing protein</fullName>
    </recommendedName>
</protein>
<evidence type="ECO:0000256" key="1">
    <source>
        <dbReference type="ARBA" id="ARBA00004240"/>
    </source>
</evidence>
<dbReference type="Pfam" id="PF07915">
    <property type="entry name" value="PRKCSH"/>
    <property type="match status" value="1"/>
</dbReference>
<feature type="coiled-coil region" evidence="5">
    <location>
        <begin position="267"/>
        <end position="301"/>
    </location>
</feature>
<dbReference type="InterPro" id="IPR044865">
    <property type="entry name" value="MRH_dom"/>
</dbReference>
<dbReference type="InterPro" id="IPR012913">
    <property type="entry name" value="OS9-like_dom"/>
</dbReference>
<dbReference type="InterPro" id="IPR009011">
    <property type="entry name" value="Man6P_isomerase_rcpt-bd_dom_sf"/>
</dbReference>
<dbReference type="AlphaFoldDB" id="A0A498SKW2"/>
<evidence type="ECO:0000256" key="4">
    <source>
        <dbReference type="ARBA" id="ARBA00023157"/>
    </source>
</evidence>
<evidence type="ECO:0000256" key="6">
    <source>
        <dbReference type="SAM" id="MobiDB-lite"/>
    </source>
</evidence>
<dbReference type="OrthoDB" id="448954at2759"/>
<dbReference type="PANTHER" id="PTHR15414:SF5">
    <property type="entry name" value="PROTEIN OS-9"/>
    <property type="match status" value="1"/>
</dbReference>
<keyword evidence="3" id="KW-0256">Endoplasmic reticulum</keyword>
<feature type="region of interest" description="Disordered" evidence="6">
    <location>
        <begin position="765"/>
        <end position="785"/>
    </location>
</feature>
<evidence type="ECO:0000313" key="8">
    <source>
        <dbReference type="EMBL" id="VBB32481.1"/>
    </source>
</evidence>